<keyword evidence="1" id="KW-0472">Membrane</keyword>
<evidence type="ECO:0000313" key="2">
    <source>
        <dbReference type="EMBL" id="RNB68146.1"/>
    </source>
</evidence>
<feature type="transmembrane region" description="Helical" evidence="1">
    <location>
        <begin position="78"/>
        <end position="97"/>
    </location>
</feature>
<evidence type="ECO:0000256" key="1">
    <source>
        <dbReference type="SAM" id="Phobius"/>
    </source>
</evidence>
<evidence type="ECO:0000313" key="3">
    <source>
        <dbReference type="Proteomes" id="UP000282028"/>
    </source>
</evidence>
<keyword evidence="1" id="KW-0812">Transmembrane</keyword>
<dbReference type="PANTHER" id="PTHR34980">
    <property type="entry name" value="INNER MEMBRANE PROTEIN-RELATED-RELATED"/>
    <property type="match status" value="1"/>
</dbReference>
<dbReference type="EMBL" id="RHHR01000046">
    <property type="protein sequence ID" value="RNB68146.1"/>
    <property type="molecule type" value="Genomic_DNA"/>
</dbReference>
<feature type="transmembrane region" description="Helical" evidence="1">
    <location>
        <begin position="23"/>
        <end position="40"/>
    </location>
</feature>
<proteinExistence type="predicted"/>
<sequence length="119" mass="13387">MQWYLKVLKNYVGFSGRARRKEYWMFTLFSVIISLVLSLVENMIGLTQVLTGIYSLAVLLPSLGVLVRRLHDTGRSGWWILIGLIPLIGAIILLVFACQDGKEDNQYGPNPKTDANAFV</sequence>
<keyword evidence="3" id="KW-1185">Reference proteome</keyword>
<gene>
    <name evidence="2" type="ORF">EDM52_21315</name>
</gene>
<dbReference type="OrthoDB" id="9812349at2"/>
<dbReference type="GO" id="GO:0005886">
    <property type="term" value="C:plasma membrane"/>
    <property type="evidence" value="ECO:0007669"/>
    <property type="project" value="TreeGrafter"/>
</dbReference>
<dbReference type="InterPro" id="IPR008523">
    <property type="entry name" value="DUF805"/>
</dbReference>
<dbReference type="Proteomes" id="UP000282028">
    <property type="component" value="Unassembled WGS sequence"/>
</dbReference>
<dbReference type="Pfam" id="PF05656">
    <property type="entry name" value="DUF805"/>
    <property type="match status" value="1"/>
</dbReference>
<accession>A0A3M8BXK6</accession>
<dbReference type="RefSeq" id="WP_122910945.1">
    <property type="nucleotide sequence ID" value="NZ_CBCSBE010000037.1"/>
</dbReference>
<comment type="caution">
    <text evidence="2">The sequence shown here is derived from an EMBL/GenBank/DDBJ whole genome shotgun (WGS) entry which is preliminary data.</text>
</comment>
<keyword evidence="1" id="KW-1133">Transmembrane helix</keyword>
<dbReference type="AlphaFoldDB" id="A0A3M8BXK6"/>
<dbReference type="PANTHER" id="PTHR34980:SF2">
    <property type="entry name" value="INNER MEMBRANE PROTEIN YHAH-RELATED"/>
    <property type="match status" value="1"/>
</dbReference>
<feature type="transmembrane region" description="Helical" evidence="1">
    <location>
        <begin position="46"/>
        <end position="66"/>
    </location>
</feature>
<dbReference type="Gene3D" id="1.20.1740.10">
    <property type="entry name" value="Amino acid/polyamine transporter I"/>
    <property type="match status" value="1"/>
</dbReference>
<name>A0A3M8BXK6_9BACL</name>
<organism evidence="2 3">
    <name type="scientific">Brevibacillus invocatus</name>
    <dbReference type="NCBI Taxonomy" id="173959"/>
    <lineage>
        <taxon>Bacteria</taxon>
        <taxon>Bacillati</taxon>
        <taxon>Bacillota</taxon>
        <taxon>Bacilli</taxon>
        <taxon>Bacillales</taxon>
        <taxon>Paenibacillaceae</taxon>
        <taxon>Brevibacillus</taxon>
    </lineage>
</organism>
<reference evidence="2 3" key="1">
    <citation type="submission" date="2018-10" db="EMBL/GenBank/DDBJ databases">
        <title>Phylogenomics of Brevibacillus.</title>
        <authorList>
            <person name="Dunlap C."/>
        </authorList>
    </citation>
    <scope>NUCLEOTIDE SEQUENCE [LARGE SCALE GENOMIC DNA]</scope>
    <source>
        <strain evidence="2 3">JCM 12215</strain>
    </source>
</reference>
<protein>
    <submittedName>
        <fullName evidence="2">DUF805 domain-containing protein</fullName>
    </submittedName>
</protein>